<dbReference type="HOGENOM" id="CLU_105399_0_0_9"/>
<dbReference type="PROSITE" id="PS50977">
    <property type="entry name" value="HTH_TETR_2"/>
    <property type="match status" value="1"/>
</dbReference>
<gene>
    <name evidence="4" type="ORF">PSAB_07290</name>
</gene>
<keyword evidence="5" id="KW-1185">Reference proteome</keyword>
<dbReference type="Pfam" id="PF00440">
    <property type="entry name" value="TetR_N"/>
    <property type="match status" value="1"/>
</dbReference>
<dbReference type="SUPFAM" id="SSF46689">
    <property type="entry name" value="Homeodomain-like"/>
    <property type="match status" value="1"/>
</dbReference>
<dbReference type="KEGG" id="psab:PSAB_07290"/>
<reference evidence="4 5" key="1">
    <citation type="journal article" date="2014" name="PLoS Genet.">
        <title>Comparative Genomic Analysis of N2-Fixing and Non-N2-Fixing Paenibacillus spp.: Organization, Evolution and Expression of the Nitrogen Fixation Genes.</title>
        <authorList>
            <person name="Xie J.B."/>
            <person name="Du Z."/>
            <person name="Bai L."/>
            <person name="Tian C."/>
            <person name="Zhang Y."/>
            <person name="Xie J.Y."/>
            <person name="Wang T."/>
            <person name="Liu X."/>
            <person name="Chen X."/>
            <person name="Cheng Q."/>
            <person name="Chen S."/>
            <person name="Li J."/>
        </authorList>
    </citation>
    <scope>NUCLEOTIDE SEQUENCE [LARGE SCALE GENOMIC DNA]</scope>
    <source>
        <strain evidence="4 5">T27</strain>
    </source>
</reference>
<proteinExistence type="predicted"/>
<evidence type="ECO:0000313" key="5">
    <source>
        <dbReference type="Proteomes" id="UP000019772"/>
    </source>
</evidence>
<feature type="DNA-binding region" description="H-T-H motif" evidence="2">
    <location>
        <begin position="29"/>
        <end position="48"/>
    </location>
</feature>
<evidence type="ECO:0000256" key="1">
    <source>
        <dbReference type="ARBA" id="ARBA00023125"/>
    </source>
</evidence>
<dbReference type="Gene3D" id="1.10.357.10">
    <property type="entry name" value="Tetracycline Repressor, domain 2"/>
    <property type="match status" value="1"/>
</dbReference>
<dbReference type="eggNOG" id="COG1309">
    <property type="taxonomic scope" value="Bacteria"/>
</dbReference>
<evidence type="ECO:0000259" key="3">
    <source>
        <dbReference type="PROSITE" id="PS50977"/>
    </source>
</evidence>
<accession>X4ZG68</accession>
<keyword evidence="1 2" id="KW-0238">DNA-binding</keyword>
<sequence>MEHQQDKAKNKLLKKLIPFLMKDGFQQMRMDDIAKFMDVSRATMYKNFSSKEEIIEGVVRIFVDYIERLEDRTNEDDDRSFGVWFQQLFEQSVTLVGKISDVFLKDLQMVFPEMYDVLKSALNKKEQQTLKFYQDGKNKGIFNPINEKFILLQDDILLREIMNVKYLLYNQMTIQQVLNDYYHFKKIQLFKPEKMSLVDDSRIHPVIEHIVEKFNRAL</sequence>
<dbReference type="AlphaFoldDB" id="X4ZG68"/>
<dbReference type="GO" id="GO:0003677">
    <property type="term" value="F:DNA binding"/>
    <property type="evidence" value="ECO:0007669"/>
    <property type="project" value="UniProtKB-UniRule"/>
</dbReference>
<protein>
    <submittedName>
        <fullName evidence="4">TetR family transcriptional regulator</fullName>
    </submittedName>
</protein>
<evidence type="ECO:0000256" key="2">
    <source>
        <dbReference type="PROSITE-ProRule" id="PRU00335"/>
    </source>
</evidence>
<dbReference type="Proteomes" id="UP000019772">
    <property type="component" value="Chromosome"/>
</dbReference>
<name>X4ZG68_9BACL</name>
<dbReference type="PATRIC" id="fig|1268072.3.peg.1516"/>
<evidence type="ECO:0000313" key="4">
    <source>
        <dbReference type="EMBL" id="AHV96392.1"/>
    </source>
</evidence>
<dbReference type="EMBL" id="CP004078">
    <property type="protein sequence ID" value="AHV96392.1"/>
    <property type="molecule type" value="Genomic_DNA"/>
</dbReference>
<dbReference type="InterPro" id="IPR009057">
    <property type="entry name" value="Homeodomain-like_sf"/>
</dbReference>
<dbReference type="InterPro" id="IPR001647">
    <property type="entry name" value="HTH_TetR"/>
</dbReference>
<dbReference type="STRING" id="1268072.PSAB_07290"/>
<feature type="domain" description="HTH tetR-type" evidence="3">
    <location>
        <begin position="6"/>
        <end position="66"/>
    </location>
</feature>
<organism evidence="4 5">
    <name type="scientific">Paenibacillus sabinae T27</name>
    <dbReference type="NCBI Taxonomy" id="1268072"/>
    <lineage>
        <taxon>Bacteria</taxon>
        <taxon>Bacillati</taxon>
        <taxon>Bacillota</taxon>
        <taxon>Bacilli</taxon>
        <taxon>Bacillales</taxon>
        <taxon>Paenibacillaceae</taxon>
        <taxon>Paenibacillus</taxon>
    </lineage>
</organism>